<feature type="domain" description="TMEM205-like" evidence="6">
    <location>
        <begin position="16"/>
        <end position="109"/>
    </location>
</feature>
<feature type="transmembrane region" description="Helical" evidence="5">
    <location>
        <begin position="137"/>
        <end position="159"/>
    </location>
</feature>
<evidence type="ECO:0000313" key="8">
    <source>
        <dbReference type="Proteomes" id="UP000189580"/>
    </source>
</evidence>
<dbReference type="InterPro" id="IPR053009">
    <property type="entry name" value="Xanthocillin_Biosynth-Assoc"/>
</dbReference>
<dbReference type="GeneID" id="30033654"/>
<organism evidence="7 8">
    <name type="scientific">Sugiyamaella lignohabitans</name>
    <dbReference type="NCBI Taxonomy" id="796027"/>
    <lineage>
        <taxon>Eukaryota</taxon>
        <taxon>Fungi</taxon>
        <taxon>Dikarya</taxon>
        <taxon>Ascomycota</taxon>
        <taxon>Saccharomycotina</taxon>
        <taxon>Dipodascomycetes</taxon>
        <taxon>Dipodascales</taxon>
        <taxon>Trichomonascaceae</taxon>
        <taxon>Sugiyamaella</taxon>
    </lineage>
</organism>
<dbReference type="PANTHER" id="PTHR23241">
    <property type="entry name" value="LATE EMBRYOGENESIS ABUNDANT PLANTS LEA-RELATED"/>
    <property type="match status" value="1"/>
</dbReference>
<dbReference type="KEGG" id="slb:AWJ20_1810"/>
<accession>A0A167E0T8</accession>
<dbReference type="InterPro" id="IPR025423">
    <property type="entry name" value="TMEM205-like"/>
</dbReference>
<feature type="transmembrane region" description="Helical" evidence="5">
    <location>
        <begin position="52"/>
        <end position="71"/>
    </location>
</feature>
<dbReference type="RefSeq" id="XP_018735992.1">
    <property type="nucleotide sequence ID" value="XM_018878718.1"/>
</dbReference>
<reference evidence="7 8" key="1">
    <citation type="submission" date="2016-02" db="EMBL/GenBank/DDBJ databases">
        <title>Complete genome sequence and transcriptome regulation of the pentose utilising yeast Sugiyamaella lignohabitans.</title>
        <authorList>
            <person name="Bellasio M."/>
            <person name="Peymann A."/>
            <person name="Valli M."/>
            <person name="Sipitzky M."/>
            <person name="Graf A."/>
            <person name="Sauer M."/>
            <person name="Marx H."/>
            <person name="Mattanovich D."/>
        </authorList>
    </citation>
    <scope>NUCLEOTIDE SEQUENCE [LARGE SCALE GENOMIC DNA]</scope>
    <source>
        <strain evidence="7 8">CBS 10342</strain>
    </source>
</reference>
<keyword evidence="2 5" id="KW-0812">Transmembrane</keyword>
<evidence type="ECO:0000256" key="5">
    <source>
        <dbReference type="SAM" id="Phobius"/>
    </source>
</evidence>
<gene>
    <name evidence="7" type="ORF">AWJ20_1810</name>
</gene>
<evidence type="ECO:0000313" key="7">
    <source>
        <dbReference type="EMBL" id="ANB13515.1"/>
    </source>
</evidence>
<keyword evidence="8" id="KW-1185">Reference proteome</keyword>
<comment type="subcellular location">
    <subcellularLocation>
        <location evidence="1">Membrane</location>
    </subcellularLocation>
</comment>
<dbReference type="EMBL" id="CP014501">
    <property type="protein sequence ID" value="ANB13515.1"/>
    <property type="molecule type" value="Genomic_DNA"/>
</dbReference>
<feature type="transmembrane region" description="Helical" evidence="5">
    <location>
        <begin position="77"/>
        <end position="98"/>
    </location>
</feature>
<dbReference type="OrthoDB" id="1641132at2759"/>
<evidence type="ECO:0000256" key="4">
    <source>
        <dbReference type="ARBA" id="ARBA00023136"/>
    </source>
</evidence>
<dbReference type="AlphaFoldDB" id="A0A167E0T8"/>
<evidence type="ECO:0000256" key="1">
    <source>
        <dbReference type="ARBA" id="ARBA00004370"/>
    </source>
</evidence>
<protein>
    <recommendedName>
        <fullName evidence="6">TMEM205-like domain-containing protein</fullName>
    </recommendedName>
</protein>
<dbReference type="GO" id="GO:0016020">
    <property type="term" value="C:membrane"/>
    <property type="evidence" value="ECO:0007669"/>
    <property type="project" value="UniProtKB-SubCell"/>
</dbReference>
<evidence type="ECO:0000256" key="3">
    <source>
        <dbReference type="ARBA" id="ARBA00022989"/>
    </source>
</evidence>
<name>A0A167E0T8_9ASCO</name>
<dbReference type="Proteomes" id="UP000189580">
    <property type="component" value="Chromosome a"/>
</dbReference>
<dbReference type="PANTHER" id="PTHR23241:SF102">
    <property type="entry name" value="LD23009P"/>
    <property type="match status" value="1"/>
</dbReference>
<keyword evidence="4 5" id="KW-0472">Membrane</keyword>
<sequence>MAVLATLSSVAPYHLLVYSALFGATSYQSFYAGIVAYKVLPLNQFATLQSHIFPAYFTFQAAASAFLLLTPPFAFGAAAYTALGGSLTGGIINAAYLGPKSNRIKTQRDARVELEGKSYKDPTASDEMKKLNKQFGATHGISVLLNLIGWAGLVFYGILLTEGLSAKSLKK</sequence>
<keyword evidence="3 5" id="KW-1133">Transmembrane helix</keyword>
<proteinExistence type="predicted"/>
<evidence type="ECO:0000256" key="2">
    <source>
        <dbReference type="ARBA" id="ARBA00022692"/>
    </source>
</evidence>
<evidence type="ECO:0000259" key="6">
    <source>
        <dbReference type="Pfam" id="PF13664"/>
    </source>
</evidence>
<feature type="transmembrane region" description="Helical" evidence="5">
    <location>
        <begin position="15"/>
        <end position="40"/>
    </location>
</feature>
<dbReference type="Pfam" id="PF13664">
    <property type="entry name" value="DUF4149"/>
    <property type="match status" value="1"/>
</dbReference>